<feature type="region of interest" description="Disordered" evidence="1">
    <location>
        <begin position="1465"/>
        <end position="1486"/>
    </location>
</feature>
<dbReference type="Proteomes" id="UP000051952">
    <property type="component" value="Unassembled WGS sequence"/>
</dbReference>
<accession>A0A0S4KH37</accession>
<keyword evidence="2" id="KW-0812">Transmembrane</keyword>
<keyword evidence="2" id="KW-1133">Transmembrane helix</keyword>
<proteinExistence type="predicted"/>
<sequence length="1830" mass="196530">MMVQFRCSSTADVVVAAYWAVACLIALSGSGGGMNFANAQAPLIRVAQGVVSGLDAYTPCTLIDGGSRLACATGSSNGASKMVTFYKNLYAALPALDKAIDYGVSTWNSKGPIYVAGNSEQFLLVSTEDAVYLGAVQVESKVPIRPIRRLGVQTAVQPFFALFFSDSLVIATEHRYVPGMYLRAATINLPGTGDYFVAAVLSLDDNVLLLTTRSMIVKKLEISVNGLGRITTTSVMSDFLFQVQVPWRDVGDDTFYLVRERGPNYGAGGFREVFLSSNYLSQRCDTTLCTTCSCPDAVSKWYVLTQSYPTPYCPGVRLNTYDAALGDSLCAIFSPDLSKYAVTPCDFRTGFQYEDKNPTKFTPNCSAPRNRGAPYLNTSLVTSSSLFALPSGSASVTDVVADTYGPAFSVPTFMAPQSSYSDATMIIINGVVVITAFLQGMDCSTGLSTNTYVAGAAICIPNTRGTRFTVVIPLLGDPSISGSPRRVKQYLGYQVSSFTSSYTTSGDRALPQIVYQALNGSAVVSSVGFAAAPLIPPLSSPTTSPRLVTSQQLANVTFSQSYYTALAAYNGFNIDDVLDNNDILYVSQGQSSGTRAALFKRPTQQIQTSSFYFTTMAENQWFNESVLYATCATQFTVRVMIVNTAVQDGVITSGLYQVVDPPLYAPSTMVLDSAVTFAGSTGVSMALFSAPCTVTTVVTITLRLSSNPSLSFKVNLTLLPGGQMPPTVGPTPIPTPAPPPPPTKTKPRETITQTCSEFLSSASPSETETNEQTLTGTLLESQSHFPTQSQETHSVTDTHDADVSRTLLHVTPEPTISSKLAAFPPLPENATNWTYVMGPQLPFPQGPVLLIQQLSSRAPPPSTFAVRVALPFSGVGQLFTRIAPSLASGSILTTRIDGVELLLRTTNATEALLFINASVTAVLNPEVDERNLTSRIPVNVTVWGEQILSTAAANNNEVRVAGWDSWWYPLSNSIAINRGPKISPLINCSRSVMRGGRFDLSLGSVLTHPLHMPLSMSVVGSGQQITIPASIRVDCNITGSCGIRGVATDDTPIQYRIGGSDGYYSVFASCTLTPFYVSLRASSDLQRQQPLVLNVKAAASFVLTIPLDLFISSLPITKVPSTMIAVTLDTTDILSLHPSILHSPTHLRGTIATVQVLLVRVKAVDLYSEAYVTLALNSSDNAPIVVAPWEPIRVLAGVPFSALRYHAGILSDPDPSDLITCSAELSTLSQIPWVSVATISPGTLQISGSPPSGQAVAIDVGGSNESTSSSLFPHDKNVSIRLLCSDGVLSVNASLQLNMQEAVTPLQTAWLPNITAPADEVMQTTVDVSLFFRDPAGGTVILGAVAPGANGLAVWLQLQRVSDTVLQLSGVPPVDQAGGTTSGTTIPLMIRVRNVFGNETQSLMFITVTATTWQLVQEYSALIYSILGLLLTALSFWFYWVPIVNTVMLPWRRTQCPLMLLSGSSAQDEEGTRTPKDKDNHDNQLTEDDDGLVSFAVYKTCHDLVGYVKLPNKVAGRLLRCFGCVGALASYWDLQISYDCKLPKWLYLRGDGRVVFCADDGDDGIEDIVVVHEVNVYGVVLREYACEYGKIVECLAENGGGGGEGILSHSKSKQQQRSTTRGTNALPLLLHERVDDEEENLDVDDLSLLVEDVDQASASHVGYHHQPRDATTTMPGGPVSLKDLRRQQVKLDAMKRQLTQQLHASAQGIHSHLEERLALGVGEVNSKLDALSALIVAQLSSRNGSLGNGGGGSVLPTTSRSPNIEHINEIFLRENAARYNNNTATDDLPQTSLRYFGDDDPNRIRDPLAELNRALKGSDQKGRRDAVAFL</sequence>
<reference evidence="4" key="1">
    <citation type="submission" date="2015-09" db="EMBL/GenBank/DDBJ databases">
        <authorList>
            <consortium name="Pathogen Informatics"/>
        </authorList>
    </citation>
    <scope>NUCLEOTIDE SEQUENCE [LARGE SCALE GENOMIC DNA]</scope>
    <source>
        <strain evidence="4">Lake Konstanz</strain>
    </source>
</reference>
<organism evidence="3 4">
    <name type="scientific">Bodo saltans</name>
    <name type="common">Flagellated protozoan</name>
    <dbReference type="NCBI Taxonomy" id="75058"/>
    <lineage>
        <taxon>Eukaryota</taxon>
        <taxon>Discoba</taxon>
        <taxon>Euglenozoa</taxon>
        <taxon>Kinetoplastea</taxon>
        <taxon>Metakinetoplastina</taxon>
        <taxon>Eubodonida</taxon>
        <taxon>Bodonidae</taxon>
        <taxon>Bodo</taxon>
    </lineage>
</organism>
<dbReference type="EMBL" id="CYKH01001744">
    <property type="protein sequence ID" value="CUI15036.1"/>
    <property type="molecule type" value="Genomic_DNA"/>
</dbReference>
<evidence type="ECO:0000256" key="2">
    <source>
        <dbReference type="SAM" id="Phobius"/>
    </source>
</evidence>
<name>A0A0S4KH37_BODSA</name>
<evidence type="ECO:0000313" key="4">
    <source>
        <dbReference type="Proteomes" id="UP000051952"/>
    </source>
</evidence>
<evidence type="ECO:0000313" key="3">
    <source>
        <dbReference type="EMBL" id="CUI15036.1"/>
    </source>
</evidence>
<dbReference type="PROSITE" id="PS51257">
    <property type="entry name" value="PROKAR_LIPOPROTEIN"/>
    <property type="match status" value="1"/>
</dbReference>
<keyword evidence="4" id="KW-1185">Reference proteome</keyword>
<keyword evidence="2" id="KW-0472">Membrane</keyword>
<feature type="region of interest" description="Disordered" evidence="1">
    <location>
        <begin position="1660"/>
        <end position="1680"/>
    </location>
</feature>
<evidence type="ECO:0000256" key="1">
    <source>
        <dbReference type="SAM" id="MobiDB-lite"/>
    </source>
</evidence>
<feature type="compositionally biased region" description="Basic and acidic residues" evidence="1">
    <location>
        <begin position="1470"/>
        <end position="1484"/>
    </location>
</feature>
<gene>
    <name evidence="3" type="ORF">BSAL_21550</name>
</gene>
<feature type="region of interest" description="Disordered" evidence="1">
    <location>
        <begin position="725"/>
        <end position="748"/>
    </location>
</feature>
<feature type="transmembrane region" description="Helical" evidence="2">
    <location>
        <begin position="1421"/>
        <end position="1443"/>
    </location>
</feature>
<protein>
    <submittedName>
        <fullName evidence="3">Membrane-associated protein, putative</fullName>
    </submittedName>
</protein>
<feature type="compositionally biased region" description="Pro residues" evidence="1">
    <location>
        <begin position="727"/>
        <end position="744"/>
    </location>
</feature>